<dbReference type="KEGG" id="rpod:E0E05_16535"/>
<feature type="transmembrane region" description="Helical" evidence="1">
    <location>
        <begin position="6"/>
        <end position="25"/>
    </location>
</feature>
<dbReference type="AlphaFoldDB" id="A0A4P6V665"/>
<evidence type="ECO:0000256" key="1">
    <source>
        <dbReference type="SAM" id="Phobius"/>
    </source>
</evidence>
<keyword evidence="1" id="KW-0812">Transmembrane</keyword>
<protein>
    <submittedName>
        <fullName evidence="2">Uncharacterized protein</fullName>
    </submittedName>
</protein>
<accession>A0A4P6V665</accession>
<proteinExistence type="predicted"/>
<dbReference type="EMBL" id="CP036532">
    <property type="protein sequence ID" value="QBK32046.1"/>
    <property type="molecule type" value="Genomic_DNA"/>
</dbReference>
<name>A0A4P6V665_9HYPH</name>
<dbReference type="Proteomes" id="UP000293719">
    <property type="component" value="Chromosome"/>
</dbReference>
<keyword evidence="3" id="KW-1185">Reference proteome</keyword>
<keyword evidence="1" id="KW-0472">Membrane</keyword>
<keyword evidence="1" id="KW-1133">Transmembrane helix</keyword>
<reference evidence="2 3" key="1">
    <citation type="journal article" date="2017" name="Int. J. Syst. Evol. Microbiol.">
        <title>Roseitalea porphyridii gen. nov., sp. nov., isolated from a red alga, and reclassification of Hoeflea suaedae Chung et al. 2013 as Pseudohoeflea suaedae gen. nov., comb. nov.</title>
        <authorList>
            <person name="Hyeon J.W."/>
            <person name="Jeong S.E."/>
            <person name="Baek K."/>
            <person name="Jeon C.O."/>
        </authorList>
    </citation>
    <scope>NUCLEOTIDE SEQUENCE [LARGE SCALE GENOMIC DNA]</scope>
    <source>
        <strain evidence="2 3">MA7-20</strain>
    </source>
</reference>
<gene>
    <name evidence="2" type="ORF">E0E05_16535</name>
</gene>
<evidence type="ECO:0000313" key="2">
    <source>
        <dbReference type="EMBL" id="QBK32046.1"/>
    </source>
</evidence>
<feature type="transmembrane region" description="Helical" evidence="1">
    <location>
        <begin position="37"/>
        <end position="58"/>
    </location>
</feature>
<organism evidence="2 3">
    <name type="scientific">Roseitalea porphyridii</name>
    <dbReference type="NCBI Taxonomy" id="1852022"/>
    <lineage>
        <taxon>Bacteria</taxon>
        <taxon>Pseudomonadati</taxon>
        <taxon>Pseudomonadota</taxon>
        <taxon>Alphaproteobacteria</taxon>
        <taxon>Hyphomicrobiales</taxon>
        <taxon>Ahrensiaceae</taxon>
        <taxon>Roseitalea</taxon>
    </lineage>
</organism>
<sequence length="62" mass="6262">MNINLIAQLAFAGALVGFLIGPNSLDEFVGIFPDNSVAMNVIVGGLIGAALGVVGSFAKEID</sequence>
<evidence type="ECO:0000313" key="3">
    <source>
        <dbReference type="Proteomes" id="UP000293719"/>
    </source>
</evidence>
<dbReference type="OrthoDB" id="9911079at2"/>
<dbReference type="RefSeq" id="WP_039723247.1">
    <property type="nucleotide sequence ID" value="NZ_CP036532.1"/>
</dbReference>
<dbReference type="GeneID" id="90768912"/>